<evidence type="ECO:0000313" key="1">
    <source>
        <dbReference type="EMBL" id="QNT94888.1"/>
    </source>
</evidence>
<gene>
    <name evidence="1" type="ORF">HEP81_04615</name>
</gene>
<proteinExistence type="predicted"/>
<dbReference type="KEGG" id="sgf:HEP81_04615"/>
<dbReference type="AlphaFoldDB" id="A0A7H1Q3K8"/>
<dbReference type="RefSeq" id="WP_037653658.1">
    <property type="nucleotide sequence ID" value="NZ_CP051006.1"/>
</dbReference>
<accession>A0A7H1Q3K8</accession>
<dbReference type="Proteomes" id="UP000516422">
    <property type="component" value="Chromosome"/>
</dbReference>
<dbReference type="EMBL" id="CP051006">
    <property type="protein sequence ID" value="QNT94888.1"/>
    <property type="molecule type" value="Genomic_DNA"/>
</dbReference>
<organism evidence="1 2">
    <name type="scientific">Streptomyces griseofuscus</name>
    <dbReference type="NCBI Taxonomy" id="146922"/>
    <lineage>
        <taxon>Bacteria</taxon>
        <taxon>Bacillati</taxon>
        <taxon>Actinomycetota</taxon>
        <taxon>Actinomycetes</taxon>
        <taxon>Kitasatosporales</taxon>
        <taxon>Streptomycetaceae</taxon>
        <taxon>Streptomyces</taxon>
    </lineage>
</organism>
<sequence length="203" mass="23028">MATTDSPPPSGYQPSDRLRERLAAWRTIVDETEPQAREALLAGIARELTENVRLNLPTLAEHLPWSDENIRLLMAGRGVPPRERHRKEEGDPPVYTPSEQLRDLLADWHQVLDGEKKARAAVDEAIADDLKANPTLTNAEMADHVPWAEEQVRLIARAHNVPRRRKRGSEHKLIEDKGRPKSVVVPYDWYVQQPGADPSIVKR</sequence>
<evidence type="ECO:0000313" key="2">
    <source>
        <dbReference type="Proteomes" id="UP000516422"/>
    </source>
</evidence>
<protein>
    <submittedName>
        <fullName evidence="1">Uncharacterized protein</fullName>
    </submittedName>
</protein>
<reference evidence="1 2" key="1">
    <citation type="submission" date="2020-04" db="EMBL/GenBank/DDBJ databases">
        <title>Characterization and engineering of Streptomyces griseofuscus DSM40191 as a potential heterologous host for expression of BGCs.</title>
        <authorList>
            <person name="Gren T."/>
            <person name="Whitford C.M."/>
            <person name="Mohite O.S."/>
            <person name="Joergensen T.S."/>
            <person name="Nielsen J.B."/>
            <person name="Lee S.Y."/>
            <person name="Weber T."/>
        </authorList>
    </citation>
    <scope>NUCLEOTIDE SEQUENCE [LARGE SCALE GENOMIC DNA]</scope>
    <source>
        <strain evidence="1 2">DSM 40191</strain>
    </source>
</reference>
<dbReference type="GeneID" id="91464167"/>
<name>A0A7H1Q3K8_9ACTN</name>